<feature type="transmembrane region" description="Helical" evidence="7">
    <location>
        <begin position="308"/>
        <end position="329"/>
    </location>
</feature>
<dbReference type="Proteomes" id="UP000664701">
    <property type="component" value="Chromosome"/>
</dbReference>
<feature type="transmembrane region" description="Helical" evidence="7">
    <location>
        <begin position="12"/>
        <end position="44"/>
    </location>
</feature>
<proteinExistence type="inferred from homology"/>
<evidence type="ECO:0000256" key="6">
    <source>
        <dbReference type="ARBA" id="ARBA00023136"/>
    </source>
</evidence>
<evidence type="ECO:0000256" key="5">
    <source>
        <dbReference type="ARBA" id="ARBA00022989"/>
    </source>
</evidence>
<keyword evidence="6 7" id="KW-0472">Membrane</keyword>
<evidence type="ECO:0000256" key="1">
    <source>
        <dbReference type="ARBA" id="ARBA00004651"/>
    </source>
</evidence>
<evidence type="ECO:0008006" key="10">
    <source>
        <dbReference type="Google" id="ProtNLM"/>
    </source>
</evidence>
<feature type="transmembrane region" description="Helical" evidence="7">
    <location>
        <begin position="146"/>
        <end position="167"/>
    </location>
</feature>
<evidence type="ECO:0000256" key="4">
    <source>
        <dbReference type="ARBA" id="ARBA00022692"/>
    </source>
</evidence>
<sequence>MIFVKKNYQGILLAFVIGLIATFLGKSFPLIGGPVFGILLGMVLALFPRNKSFSAGITFTSKKVLQYAIILLGFGMNLFQIVEVGSQSLMIILSTITTALVISYIVSKTLNIPADVSTLVGVGSSICGGSAIAATAPVIDAKDEDIATSISVIFLFNIIAALIFPTLGRLLGLSDTGFGMWAGTAINDTSSVVAAGQSWANNHGNDMALQYATIVKLTRTLAIIPITLGLAIYRSKKSDATTVKVRETFPWFILYFLCAAIFSTFIHLNASIVDSLTNLGKFFITMAMSAIGLNTNVMKLVKSGGKPIILGFCCWVSIMFVSLCMQKVLGIW</sequence>
<reference evidence="8 9" key="1">
    <citation type="submission" date="2024-03" db="EMBL/GenBank/DDBJ databases">
        <title>The Genome Sequence of Enterococcus sp. DIV2402.</title>
        <authorList>
            <consortium name="The Broad Institute Genomics Platform"/>
            <consortium name="The Broad Institute Microbial Omics Core"/>
            <consortium name="The Broad Institute Genomic Center for Infectious Diseases"/>
            <person name="Earl A."/>
            <person name="Manson A."/>
            <person name="Gilmore M."/>
            <person name="Schwartman J."/>
            <person name="Shea T."/>
            <person name="Abouelleil A."/>
            <person name="Cao P."/>
            <person name="Chapman S."/>
            <person name="Cusick C."/>
            <person name="Young S."/>
            <person name="Neafsey D."/>
            <person name="Nusbaum C."/>
            <person name="Birren B."/>
        </authorList>
    </citation>
    <scope>NUCLEOTIDE SEQUENCE [LARGE SCALE GENOMIC DNA]</scope>
    <source>
        <strain evidence="8 9">DIV2402</strain>
    </source>
</reference>
<dbReference type="Pfam" id="PF03601">
    <property type="entry name" value="Cons_hypoth698"/>
    <property type="match status" value="1"/>
</dbReference>
<feature type="transmembrane region" description="Helical" evidence="7">
    <location>
        <begin position="252"/>
        <end position="270"/>
    </location>
</feature>
<keyword evidence="9" id="KW-1185">Reference proteome</keyword>
<gene>
    <name evidence="8" type="ORF">DOK78_001144</name>
</gene>
<feature type="transmembrane region" description="Helical" evidence="7">
    <location>
        <begin position="64"/>
        <end position="82"/>
    </location>
</feature>
<evidence type="ECO:0000256" key="2">
    <source>
        <dbReference type="ARBA" id="ARBA00007977"/>
    </source>
</evidence>
<evidence type="ECO:0000313" key="9">
    <source>
        <dbReference type="Proteomes" id="UP000664701"/>
    </source>
</evidence>
<dbReference type="InterPro" id="IPR018383">
    <property type="entry name" value="UPF0324_pro"/>
</dbReference>
<protein>
    <recommendedName>
        <fullName evidence="10">Sulfate exporter family transporter</fullName>
    </recommendedName>
</protein>
<accession>A0ABZ2SN07</accession>
<name>A0ABZ2SN07_9ENTE</name>
<organism evidence="8 9">
    <name type="scientific">Candidatus Enterococcus lowellii</name>
    <dbReference type="NCBI Taxonomy" id="2230877"/>
    <lineage>
        <taxon>Bacteria</taxon>
        <taxon>Bacillati</taxon>
        <taxon>Bacillota</taxon>
        <taxon>Bacilli</taxon>
        <taxon>Lactobacillales</taxon>
        <taxon>Enterococcaceae</taxon>
        <taxon>Enterococcus</taxon>
    </lineage>
</organism>
<comment type="similarity">
    <text evidence="2">Belongs to the UPF0324 family.</text>
</comment>
<feature type="transmembrane region" description="Helical" evidence="7">
    <location>
        <begin position="89"/>
        <end position="107"/>
    </location>
</feature>
<dbReference type="PANTHER" id="PTHR30106:SF1">
    <property type="entry name" value="UPF0324 MEMBRANE PROTEIN FN0533"/>
    <property type="match status" value="1"/>
</dbReference>
<evidence type="ECO:0000313" key="8">
    <source>
        <dbReference type="EMBL" id="WYJ76511.1"/>
    </source>
</evidence>
<comment type="subcellular location">
    <subcellularLocation>
        <location evidence="1">Cell membrane</location>
        <topology evidence="1">Multi-pass membrane protein</topology>
    </subcellularLocation>
</comment>
<evidence type="ECO:0000256" key="7">
    <source>
        <dbReference type="SAM" id="Phobius"/>
    </source>
</evidence>
<dbReference type="PANTHER" id="PTHR30106">
    <property type="entry name" value="INNER MEMBRANE PROTEIN YEIH-RELATED"/>
    <property type="match status" value="1"/>
</dbReference>
<keyword evidence="4 7" id="KW-0812">Transmembrane</keyword>
<evidence type="ECO:0000256" key="3">
    <source>
        <dbReference type="ARBA" id="ARBA00022475"/>
    </source>
</evidence>
<dbReference type="EMBL" id="CP147251">
    <property type="protein sequence ID" value="WYJ76511.1"/>
    <property type="molecule type" value="Genomic_DNA"/>
</dbReference>
<dbReference type="RefSeq" id="WP_207941372.1">
    <property type="nucleotide sequence ID" value="NZ_CP147251.1"/>
</dbReference>
<keyword evidence="5 7" id="KW-1133">Transmembrane helix</keyword>
<keyword evidence="3" id="KW-1003">Cell membrane</keyword>
<feature type="transmembrane region" description="Helical" evidence="7">
    <location>
        <begin position="119"/>
        <end position="139"/>
    </location>
</feature>
<feature type="transmembrane region" description="Helical" evidence="7">
    <location>
        <begin position="208"/>
        <end position="232"/>
    </location>
</feature>